<reference evidence="1 2" key="1">
    <citation type="journal article" date="2014" name="Int. J. Syst. Evol. Microbiol.">
        <title>Complete genome sequence of Corynebacterium casei LMG S-19264T (=DSM 44701T), isolated from a smear-ripened cheese.</title>
        <authorList>
            <consortium name="US DOE Joint Genome Institute (JGI-PGF)"/>
            <person name="Walter F."/>
            <person name="Albersmeier A."/>
            <person name="Kalinowski J."/>
            <person name="Ruckert C."/>
        </authorList>
    </citation>
    <scope>NUCLEOTIDE SEQUENCE [LARGE SCALE GENOMIC DNA]</scope>
    <source>
        <strain evidence="1 2">CGMCC 1.12925</strain>
    </source>
</reference>
<gene>
    <name evidence="1" type="ORF">GCM10010831_19190</name>
</gene>
<protein>
    <submittedName>
        <fullName evidence="1">Uncharacterized protein</fullName>
    </submittedName>
</protein>
<keyword evidence="2" id="KW-1185">Reference proteome</keyword>
<dbReference type="Proteomes" id="UP000599688">
    <property type="component" value="Unassembled WGS sequence"/>
</dbReference>
<comment type="caution">
    <text evidence="1">The sequence shown here is derived from an EMBL/GenBank/DDBJ whole genome shotgun (WGS) entry which is preliminary data.</text>
</comment>
<evidence type="ECO:0000313" key="1">
    <source>
        <dbReference type="EMBL" id="GGE18145.1"/>
    </source>
</evidence>
<accession>A0A917EA30</accession>
<proteinExistence type="predicted"/>
<dbReference type="EMBL" id="BMGL01000010">
    <property type="protein sequence ID" value="GGE18145.1"/>
    <property type="molecule type" value="Genomic_DNA"/>
</dbReference>
<name>A0A917EA30_9FLAO</name>
<sequence>MSKQEVLAAYNSNAEKLNSIPFSTEVSWKVDVERFRYNEDGQLKVVSLIPSNMGNGFNYIKTVTHLKKSRDFLLDLGYKITHTNDAWSRPQAFVGEAFAYGLVLQNPTNKNYVNIYCVKEKGSYVPLLYIFNKKYLFDHFEENKASNKQESGF</sequence>
<evidence type="ECO:0000313" key="2">
    <source>
        <dbReference type="Proteomes" id="UP000599688"/>
    </source>
</evidence>
<organism evidence="1 2">
    <name type="scientific">Psychroflexus salis</name>
    <dbReference type="NCBI Taxonomy" id="1526574"/>
    <lineage>
        <taxon>Bacteria</taxon>
        <taxon>Pseudomonadati</taxon>
        <taxon>Bacteroidota</taxon>
        <taxon>Flavobacteriia</taxon>
        <taxon>Flavobacteriales</taxon>
        <taxon>Flavobacteriaceae</taxon>
        <taxon>Psychroflexus</taxon>
    </lineage>
</organism>
<dbReference type="AlphaFoldDB" id="A0A917EA30"/>